<evidence type="ECO:0000313" key="2">
    <source>
        <dbReference type="Proteomes" id="UP000257014"/>
    </source>
</evidence>
<accession>A0A3E0K8S3</accession>
<dbReference type="Proteomes" id="UP000257014">
    <property type="component" value="Unassembled WGS sequence"/>
</dbReference>
<comment type="caution">
    <text evidence="1">The sequence shown here is derived from an EMBL/GenBank/DDBJ whole genome shotgun (WGS) entry which is preliminary data.</text>
</comment>
<dbReference type="EMBL" id="QEWE01000002">
    <property type="protein sequence ID" value="REJ31614.1"/>
    <property type="molecule type" value="Genomic_DNA"/>
</dbReference>
<gene>
    <name evidence="1" type="ORF">C6P37_00215</name>
</gene>
<sequence>MEYPPEGFPKAGRGKAPARRFPVISIPLRPFRICRPGSRFFNRRGKEKKVSENEMIKKF</sequence>
<evidence type="ECO:0000313" key="1">
    <source>
        <dbReference type="EMBL" id="REJ31614.1"/>
    </source>
</evidence>
<protein>
    <submittedName>
        <fullName evidence="1">Uncharacterized protein</fullName>
    </submittedName>
</protein>
<dbReference type="AlphaFoldDB" id="A0A3E0K8S3"/>
<name>A0A3E0K8S3_9BACI</name>
<proteinExistence type="predicted"/>
<organism evidence="1 2">
    <name type="scientific">Caldibacillus debilis</name>
    <dbReference type="NCBI Taxonomy" id="301148"/>
    <lineage>
        <taxon>Bacteria</taxon>
        <taxon>Bacillati</taxon>
        <taxon>Bacillota</taxon>
        <taxon>Bacilli</taxon>
        <taxon>Bacillales</taxon>
        <taxon>Bacillaceae</taxon>
        <taxon>Caldibacillus</taxon>
    </lineage>
</organism>
<reference evidence="1 2" key="1">
    <citation type="submission" date="2018-03" db="EMBL/GenBank/DDBJ databases">
        <authorList>
            <person name="Keele B.F."/>
        </authorList>
    </citation>
    <scope>NUCLEOTIDE SEQUENCE [LARGE SCALE GENOMIC DNA]</scope>
    <source>
        <strain evidence="1">ZCTH4_d</strain>
    </source>
</reference>